<feature type="compositionally biased region" description="Polar residues" evidence="1">
    <location>
        <begin position="300"/>
        <end position="309"/>
    </location>
</feature>
<feature type="region of interest" description="Disordered" evidence="1">
    <location>
        <begin position="1158"/>
        <end position="1202"/>
    </location>
</feature>
<feature type="region of interest" description="Disordered" evidence="1">
    <location>
        <begin position="619"/>
        <end position="700"/>
    </location>
</feature>
<feature type="compositionally biased region" description="Low complexity" evidence="1">
    <location>
        <begin position="256"/>
        <end position="272"/>
    </location>
</feature>
<dbReference type="VEuPathDB" id="VectorBase:MDOA002076"/>
<dbReference type="Pfam" id="PF15255">
    <property type="entry name" value="CAP-ZIP_m"/>
    <property type="match status" value="1"/>
</dbReference>
<dbReference type="EnsemblMetazoa" id="MDOA002076-RB">
    <property type="protein sequence ID" value="MDOA002076-PB"/>
    <property type="gene ID" value="MDOA002076"/>
</dbReference>
<organism evidence="3">
    <name type="scientific">Musca domestica</name>
    <name type="common">House fly</name>
    <dbReference type="NCBI Taxonomy" id="7370"/>
    <lineage>
        <taxon>Eukaryota</taxon>
        <taxon>Metazoa</taxon>
        <taxon>Ecdysozoa</taxon>
        <taxon>Arthropoda</taxon>
        <taxon>Hexapoda</taxon>
        <taxon>Insecta</taxon>
        <taxon>Pterygota</taxon>
        <taxon>Neoptera</taxon>
        <taxon>Endopterygota</taxon>
        <taxon>Diptera</taxon>
        <taxon>Brachycera</taxon>
        <taxon>Muscomorpha</taxon>
        <taxon>Muscoidea</taxon>
        <taxon>Muscidae</taxon>
        <taxon>Musca</taxon>
    </lineage>
</organism>
<dbReference type="VEuPathDB" id="VectorBase:MDOMA2_015016"/>
<reference evidence="3" key="1">
    <citation type="submission" date="2020-05" db="UniProtKB">
        <authorList>
            <consortium name="EnsemblMetazoa"/>
        </authorList>
    </citation>
    <scope>IDENTIFICATION</scope>
    <source>
        <strain evidence="3">Aabys</strain>
    </source>
</reference>
<evidence type="ECO:0000256" key="1">
    <source>
        <dbReference type="SAM" id="MobiDB-lite"/>
    </source>
</evidence>
<sequence>MEPDTSDVNLDSILDQAGDWTFAGDYQLLQWMNKISQNLHARASRTTENFDRLNNNVKYTHNALDNVTNSLTALQYGNQFVECRVEDDDETASPSGNNLQPTNGVDKLDKPSAKETFAAFLDNNLKLLRIYEKYSIDVYDSDDDDDDVDEGKREKTCIFQPVNPYNERPLPHIFGSKDWHMSSHVGLQYEQRESSYSGDEASDAFSESSLSAAADNDDSYETNSECASSFSASNNTFGGNFEVRNASSALIPPKTSNSQSFSESSSAQSSSAKIINFHTPTNNVKRSESSSSTNSKNPSLQESNATKVTTLPKPRPFQSNIPPYTDLFSEPPEDVQSTPSSSISRKTVNLFNDDDDEVYKHLSIAGSIRNEPVATTERKASFTGEKKPTVDQQSIAKPKTYEIPKPVFVDELQDKLFHKTDTPRSAVTAVKQNNKTQSTASPANRHINLFDDEDDDDDFLSAFVRKDTPSKLESQPTLATESLKKPSPEINKFVGVKDKTENKKRHINLFEDSNDEEDDVQFKTGPIKGSEKQDIITKPSIFSSLKTTNLFDDDEDEDEDNLFKVKPRIFSAGLDKLEKKTEISSIAQSKQTPGDVTTTPAFETKIKAIDLFEDDVKEKTISPSIENPKETEKNVEISEKSNEVQEKSSDIKEVHHQAALKPLPGDVNEQNKDNESIIPSPKLSRDTLEDTHEDTHKHQSNNLKTENLFDKVVALHDPTVQQKNASEGKKSIFDDDLIIPSPLPRKSSVVQEEDVPPLSNNVVEHKVLTDKEKQHTDTSKVTTPLAAKITNLFDGNDDNVTNPDEADKTVSIDANVGEENYKPDLFSTASENKEKEESLVQSFNLAKESGRNSNVPEDTVGNVFEDPPHIDIPCSDGFIKKTPEIKNDNNQLEQNANEPVSDEGLTVPPEVVTSSSTKTYNFDSSLLFDEPPDDNDFFESLGKSSQNPSVKFGGFDLDHDLYSEPEMSKTVTAPADKVSEYKGLQLFSDIPPEDNDFEDVIEQRDTKEIGTTKKLSSVFYDDFNETIQAIDRNQNRPSTYLHPVFDEEPPSVDKHIKDESTLVKKHEAPADIEGNYVGIENESDANVISEKSITSQKDNEKTVVENLTRISDKEVMIAKTVSDENVTNVKSFNYRPISKLQMPNFNINVQALLPGGVGKTNSSKVMQKQREESEQHMPPSTPIETKANHDGSPSIQKDHILPNVNKNRVRAPLNRRPSTRKARQENIRKSLLEENLIDDQTDENNMTETHKNSMVHAKPPEGPENKDISIHNTKGLEIEKEAVKKEAQKVSALSFLDGDDEEADDIDLFKNIVSKNVGNNPKNTTVGMSATLTSAGSITTVSNKPSVSAEINTTNTKSPANPLVTSKDNQNPLTTPMTSIAAKTPSNLSSSASKEITKPSSKSLFTDSDSESESDFFAKLVSSKQANLPSPATQKVKHSVSEPPPKMTATQTIASNSNKHSSLFSDDSDDDEDFLKPSTKLPLSKSKPKATTHSSSIFSDIDSDDDDNDLFKSTPLAAKKNPSSAATQVVTKHAAETKQSTKTPIADNPLADLL</sequence>
<dbReference type="RefSeq" id="XP_011296157.1">
    <property type="nucleotide sequence ID" value="XM_011297855.2"/>
</dbReference>
<feature type="compositionally biased region" description="Polar residues" evidence="1">
    <location>
        <begin position="1423"/>
        <end position="1433"/>
    </location>
</feature>
<protein>
    <submittedName>
        <fullName evidence="5">WASH complex subunit FAM21 homolog isoform X1</fullName>
    </submittedName>
</protein>
<name>A0A1I8M7K9_MUSDO</name>
<dbReference type="STRING" id="7370.A0A1I8M7K9"/>
<feature type="region of interest" description="Disordered" evidence="1">
    <location>
        <begin position="250"/>
        <end position="342"/>
    </location>
</feature>
<feature type="compositionally biased region" description="Basic and acidic residues" evidence="1">
    <location>
        <begin position="627"/>
        <end position="656"/>
    </location>
</feature>
<feature type="compositionally biased region" description="Basic and acidic residues" evidence="1">
    <location>
        <begin position="683"/>
        <end position="697"/>
    </location>
</feature>
<accession>A0A1I8M7K9</accession>
<feature type="domain" description="FAM21/CAPZIP" evidence="2">
    <location>
        <begin position="1137"/>
        <end position="1250"/>
    </location>
</feature>
<feature type="compositionally biased region" description="Polar residues" evidence="1">
    <location>
        <begin position="1521"/>
        <end position="1530"/>
    </location>
</feature>
<dbReference type="Proteomes" id="UP001652621">
    <property type="component" value="Unplaced"/>
</dbReference>
<evidence type="ECO:0000313" key="4">
    <source>
        <dbReference type="Proteomes" id="UP001652621"/>
    </source>
</evidence>
<feature type="region of interest" description="Disordered" evidence="1">
    <location>
        <begin position="1247"/>
        <end position="1266"/>
    </location>
</feature>
<feature type="compositionally biased region" description="Polar residues" evidence="1">
    <location>
        <begin position="1340"/>
        <end position="1378"/>
    </location>
</feature>
<feature type="region of interest" description="Disordered" evidence="1">
    <location>
        <begin position="1423"/>
        <end position="1554"/>
    </location>
</feature>
<proteinExistence type="predicted"/>
<feature type="compositionally biased region" description="Low complexity" evidence="1">
    <location>
        <begin position="289"/>
        <end position="299"/>
    </location>
</feature>
<reference evidence="5" key="2">
    <citation type="submission" date="2025-04" db="UniProtKB">
        <authorList>
            <consortium name="RefSeq"/>
        </authorList>
    </citation>
    <scope>IDENTIFICATION</scope>
    <source>
        <strain evidence="5">Aabys</strain>
    </source>
</reference>
<feature type="compositionally biased region" description="Polar residues" evidence="1">
    <location>
        <begin position="92"/>
        <end position="103"/>
    </location>
</feature>
<feature type="region of interest" description="Disordered" evidence="1">
    <location>
        <begin position="190"/>
        <end position="228"/>
    </location>
</feature>
<feature type="compositionally biased region" description="Polar residues" evidence="1">
    <location>
        <begin position="1384"/>
        <end position="1406"/>
    </location>
</feature>
<evidence type="ECO:0000313" key="5">
    <source>
        <dbReference type="RefSeq" id="XP_011296157.1"/>
    </source>
</evidence>
<dbReference type="OrthoDB" id="751084at2759"/>
<feature type="region of interest" description="Disordered" evidence="1">
    <location>
        <begin position="1340"/>
        <end position="1409"/>
    </location>
</feature>
<dbReference type="InterPro" id="IPR029341">
    <property type="entry name" value="FAM21/CAPZIP"/>
</dbReference>
<feature type="compositionally biased region" description="Low complexity" evidence="1">
    <location>
        <begin position="1476"/>
        <end position="1485"/>
    </location>
</feature>
<gene>
    <name evidence="3" type="primary">101898985</name>
    <name evidence="5" type="synonym">LOC101898985</name>
</gene>
<feature type="region of interest" description="Disordered" evidence="1">
    <location>
        <begin position="86"/>
        <end position="108"/>
    </location>
</feature>
<keyword evidence="4" id="KW-1185">Reference proteome</keyword>
<feature type="compositionally biased region" description="Polar residues" evidence="1">
    <location>
        <begin position="1448"/>
        <end position="1460"/>
    </location>
</feature>
<evidence type="ECO:0000313" key="3">
    <source>
        <dbReference type="EnsemblMetazoa" id="MDOA002076-PB"/>
    </source>
</evidence>
<feature type="region of interest" description="Disordered" evidence="1">
    <location>
        <begin position="848"/>
        <end position="868"/>
    </location>
</feature>
<evidence type="ECO:0000259" key="2">
    <source>
        <dbReference type="Pfam" id="PF15255"/>
    </source>
</evidence>